<gene>
    <name evidence="1" type="ORF">LO80_07595</name>
</gene>
<organism evidence="1 2">
    <name type="scientific">Candidatus Francisella endociliophora</name>
    <dbReference type="NCBI Taxonomy" id="653937"/>
    <lineage>
        <taxon>Bacteria</taxon>
        <taxon>Pseudomonadati</taxon>
        <taxon>Pseudomonadota</taxon>
        <taxon>Gammaproteobacteria</taxon>
        <taxon>Thiotrichales</taxon>
        <taxon>Francisellaceae</taxon>
        <taxon>Francisella</taxon>
    </lineage>
</organism>
<keyword evidence="2" id="KW-1185">Reference proteome</keyword>
<dbReference type="AlphaFoldDB" id="A0A097EQK6"/>
<name>A0A097EQK6_9GAMM</name>
<dbReference type="EMBL" id="CP009574">
    <property type="protein sequence ID" value="AIT09847.1"/>
    <property type="molecule type" value="Genomic_DNA"/>
</dbReference>
<dbReference type="RefSeq" id="WP_040010134.1">
    <property type="nucleotide sequence ID" value="NZ_CP009574.1"/>
</dbReference>
<reference evidence="1 2" key="1">
    <citation type="submission" date="2014-10" db="EMBL/GenBank/DDBJ databases">
        <title>Whole genome sequence of Francisella endociliophora strain FSC1006, isolated from a laboratory culture of the marine ciliate Euplotes raikovi.</title>
        <authorList>
            <person name="Granberg M."/>
            <person name="Backman S."/>
            <person name="Lundmark E."/>
            <person name="Nilsson E."/>
            <person name="Karlsson E."/>
            <person name="Thelaus J."/>
            <person name="Ohrman C."/>
            <person name="Larkeryd A."/>
            <person name="Stenberg P."/>
        </authorList>
    </citation>
    <scope>NUCLEOTIDE SEQUENCE [LARGE SCALE GENOMIC DNA]</scope>
    <source>
        <strain evidence="1 2">FSC1006</strain>
    </source>
</reference>
<accession>A0A097EQK6</accession>
<sequence>MKKTLALAIATILLAGCINYKNDSNNLDGKVTIDTSTGIPEFVAPASFPASQAIAYNFSLSNGSCSTPVAGNADGSLTIPAPTSGDTYRSDDFNIDNAIFAFAGCSSGTIINISFNGGKTLSYTIP</sequence>
<evidence type="ECO:0008006" key="3">
    <source>
        <dbReference type="Google" id="ProtNLM"/>
    </source>
</evidence>
<dbReference type="KEGG" id="frf:LO80_07595"/>
<evidence type="ECO:0000313" key="1">
    <source>
        <dbReference type="EMBL" id="AIT09847.1"/>
    </source>
</evidence>
<protein>
    <recommendedName>
        <fullName evidence="3">Lipoprotein</fullName>
    </recommendedName>
</protein>
<dbReference type="STRING" id="1547445.LO80_07595"/>
<dbReference type="HOGENOM" id="CLU_1978257_0_0_6"/>
<dbReference type="OrthoDB" id="9924587at2"/>
<dbReference type="PROSITE" id="PS51257">
    <property type="entry name" value="PROKAR_LIPOPROTEIN"/>
    <property type="match status" value="1"/>
</dbReference>
<evidence type="ECO:0000313" key="2">
    <source>
        <dbReference type="Proteomes" id="UP000029672"/>
    </source>
</evidence>
<proteinExistence type="predicted"/>
<dbReference type="Proteomes" id="UP000029672">
    <property type="component" value="Chromosome"/>
</dbReference>